<sequence>LRTRQPAQLSDVCHSAAWDLALANRAAETAPNLAQGASQRPAAASVLPRESPPPLDPTSFAVGPAVAGVSPAAESAAGAGRPDPAHAVMVLPGPVMLFALQIGSSPMSPPLWLNARDSNVHKVLDINLHGLAQHLKVMYVFDILARCHSSAGDASPGVLRAEFPSQHDRSQLQRDFIVTARLYNMAGVLAQIDKFIAANLLSIADGPALRPAGTRPDAGLPAFRRTVACARSMCSVRHVAAAATREQLVWRWRPREPSATTPGLVEDCSEPCCCRSRLRAPPLAVAAAESSLMSAGRSSSTIRRHPLASPAYACQSRPNALCSTTFCTSWRLLRHPVRSTRVGCETLWSRFDLRFNAWY</sequence>
<proteinExistence type="predicted"/>
<accession>A0A1I8F6H5</accession>
<dbReference type="WBParaSite" id="maker-unitig_22357-snap-gene-0.2-mRNA-1">
    <property type="protein sequence ID" value="maker-unitig_22357-snap-gene-0.2-mRNA-1"/>
    <property type="gene ID" value="maker-unitig_22357-snap-gene-0.2"/>
</dbReference>
<evidence type="ECO:0000256" key="1">
    <source>
        <dbReference type="SAM" id="MobiDB-lite"/>
    </source>
</evidence>
<feature type="region of interest" description="Disordered" evidence="1">
    <location>
        <begin position="31"/>
        <end position="61"/>
    </location>
</feature>
<evidence type="ECO:0000313" key="3">
    <source>
        <dbReference type="WBParaSite" id="maker-unitig_22357-snap-gene-0.2-mRNA-1"/>
    </source>
</evidence>
<evidence type="ECO:0000313" key="2">
    <source>
        <dbReference type="Proteomes" id="UP000095280"/>
    </source>
</evidence>
<organism evidence="2 3">
    <name type="scientific">Macrostomum lignano</name>
    <dbReference type="NCBI Taxonomy" id="282301"/>
    <lineage>
        <taxon>Eukaryota</taxon>
        <taxon>Metazoa</taxon>
        <taxon>Spiralia</taxon>
        <taxon>Lophotrochozoa</taxon>
        <taxon>Platyhelminthes</taxon>
        <taxon>Rhabditophora</taxon>
        <taxon>Macrostomorpha</taxon>
        <taxon>Macrostomida</taxon>
        <taxon>Macrostomidae</taxon>
        <taxon>Macrostomum</taxon>
    </lineage>
</organism>
<keyword evidence="2" id="KW-1185">Reference proteome</keyword>
<name>A0A1I8F6H5_9PLAT</name>
<reference evidence="3" key="1">
    <citation type="submission" date="2016-11" db="UniProtKB">
        <authorList>
            <consortium name="WormBaseParasite"/>
        </authorList>
    </citation>
    <scope>IDENTIFICATION</scope>
</reference>
<dbReference type="AlphaFoldDB" id="A0A1I8F6H5"/>
<protein>
    <submittedName>
        <fullName evidence="3">PRT_C domain-containing protein</fullName>
    </submittedName>
</protein>
<dbReference type="Proteomes" id="UP000095280">
    <property type="component" value="Unplaced"/>
</dbReference>